<dbReference type="Pfam" id="PF00211">
    <property type="entry name" value="Guanylate_cyc"/>
    <property type="match status" value="1"/>
</dbReference>
<dbReference type="Pfam" id="PF00072">
    <property type="entry name" value="Response_reg"/>
    <property type="match status" value="1"/>
</dbReference>
<dbReference type="CDD" id="cd17574">
    <property type="entry name" value="REC_OmpR"/>
    <property type="match status" value="1"/>
</dbReference>
<evidence type="ECO:0000313" key="8">
    <source>
        <dbReference type="EMBL" id="MFC1852062.1"/>
    </source>
</evidence>
<dbReference type="PROSITE" id="PS50110">
    <property type="entry name" value="RESPONSE_REGULATORY"/>
    <property type="match status" value="1"/>
</dbReference>
<dbReference type="InterPro" id="IPR005467">
    <property type="entry name" value="His_kinase_dom"/>
</dbReference>
<dbReference type="CDD" id="cd07302">
    <property type="entry name" value="CHD"/>
    <property type="match status" value="1"/>
</dbReference>
<dbReference type="Pfam" id="PF00512">
    <property type="entry name" value="HisKA"/>
    <property type="match status" value="1"/>
</dbReference>
<dbReference type="PRINTS" id="PR00344">
    <property type="entry name" value="BCTRLSENSOR"/>
</dbReference>
<dbReference type="Pfam" id="PF02518">
    <property type="entry name" value="HATPase_c"/>
    <property type="match status" value="1"/>
</dbReference>
<dbReference type="SUPFAM" id="SSF55073">
    <property type="entry name" value="Nucleotide cyclase"/>
    <property type="match status" value="1"/>
</dbReference>
<dbReference type="SMART" id="SM00387">
    <property type="entry name" value="HATPase_c"/>
    <property type="match status" value="1"/>
</dbReference>
<dbReference type="PROSITE" id="PS50125">
    <property type="entry name" value="GUANYLATE_CYCLASE_2"/>
    <property type="match status" value="1"/>
</dbReference>
<dbReference type="Proteomes" id="UP001594351">
    <property type="component" value="Unassembled WGS sequence"/>
</dbReference>
<dbReference type="PANTHER" id="PTHR43547">
    <property type="entry name" value="TWO-COMPONENT HISTIDINE KINASE"/>
    <property type="match status" value="1"/>
</dbReference>
<dbReference type="PANTHER" id="PTHR43547:SF2">
    <property type="entry name" value="HYBRID SIGNAL TRANSDUCTION HISTIDINE KINASE C"/>
    <property type="match status" value="1"/>
</dbReference>
<dbReference type="SUPFAM" id="SSF47384">
    <property type="entry name" value="Homodimeric domain of signal transducing histidine kinase"/>
    <property type="match status" value="1"/>
</dbReference>
<feature type="domain" description="Histidine kinase" evidence="5">
    <location>
        <begin position="876"/>
        <end position="1094"/>
    </location>
</feature>
<dbReference type="Gene3D" id="2.60.40.10">
    <property type="entry name" value="Immunoglobulins"/>
    <property type="match status" value="1"/>
</dbReference>
<dbReference type="InterPro" id="IPR015943">
    <property type="entry name" value="WD40/YVTN_repeat-like_dom_sf"/>
</dbReference>
<dbReference type="SMART" id="SM00044">
    <property type="entry name" value="CYCc"/>
    <property type="match status" value="1"/>
</dbReference>
<dbReference type="InterPro" id="IPR011006">
    <property type="entry name" value="CheY-like_superfamily"/>
</dbReference>
<dbReference type="SMART" id="SM00448">
    <property type="entry name" value="REC"/>
    <property type="match status" value="1"/>
</dbReference>
<keyword evidence="3 4" id="KW-0597">Phosphoprotein</keyword>
<dbReference type="CDD" id="cd16922">
    <property type="entry name" value="HATPase_EvgS-ArcB-TorS-like"/>
    <property type="match status" value="1"/>
</dbReference>
<organism evidence="8 9">
    <name type="scientific">candidate division CSSED10-310 bacterium</name>
    <dbReference type="NCBI Taxonomy" id="2855610"/>
    <lineage>
        <taxon>Bacteria</taxon>
        <taxon>Bacteria division CSSED10-310</taxon>
    </lineage>
</organism>
<dbReference type="SMART" id="SM00388">
    <property type="entry name" value="HisKA"/>
    <property type="match status" value="1"/>
</dbReference>
<dbReference type="CDD" id="cd00082">
    <property type="entry name" value="HisKA"/>
    <property type="match status" value="1"/>
</dbReference>
<dbReference type="SUPFAM" id="SSF63829">
    <property type="entry name" value="Calcium-dependent phosphotriesterase"/>
    <property type="match status" value="3"/>
</dbReference>
<comment type="caution">
    <text evidence="8">The sequence shown here is derived from an EMBL/GenBank/DDBJ whole genome shotgun (WGS) entry which is preliminary data.</text>
</comment>
<dbReference type="InterPro" id="IPR011123">
    <property type="entry name" value="Y_Y_Y"/>
</dbReference>
<keyword evidence="9" id="KW-1185">Reference proteome</keyword>
<accession>A0ABV6Z0V4</accession>
<protein>
    <recommendedName>
        <fullName evidence="2">histidine kinase</fullName>
        <ecNumber evidence="2">2.7.13.3</ecNumber>
    </recommendedName>
</protein>
<dbReference type="Gene3D" id="3.30.565.10">
    <property type="entry name" value="Histidine kinase-like ATPase, C-terminal domain"/>
    <property type="match status" value="1"/>
</dbReference>
<dbReference type="PROSITE" id="PS50109">
    <property type="entry name" value="HIS_KIN"/>
    <property type="match status" value="1"/>
</dbReference>
<dbReference type="SUPFAM" id="SSF52172">
    <property type="entry name" value="CheY-like"/>
    <property type="match status" value="1"/>
</dbReference>
<dbReference type="Gene3D" id="1.10.287.130">
    <property type="match status" value="1"/>
</dbReference>
<dbReference type="EC" id="2.7.13.3" evidence="2"/>
<dbReference type="InterPro" id="IPR013783">
    <property type="entry name" value="Ig-like_fold"/>
</dbReference>
<feature type="modified residue" description="4-aspartylphosphate" evidence="4">
    <location>
        <position position="1182"/>
    </location>
</feature>
<evidence type="ECO:0000259" key="5">
    <source>
        <dbReference type="PROSITE" id="PS50109"/>
    </source>
</evidence>
<dbReference type="InterPro" id="IPR036890">
    <property type="entry name" value="HATPase_C_sf"/>
</dbReference>
<feature type="domain" description="Guanylate cyclase" evidence="7">
    <location>
        <begin position="1289"/>
        <end position="1415"/>
    </location>
</feature>
<dbReference type="InterPro" id="IPR029787">
    <property type="entry name" value="Nucleotide_cyclase"/>
</dbReference>
<comment type="catalytic activity">
    <reaction evidence="1">
        <text>ATP + protein L-histidine = ADP + protein N-phospho-L-histidine.</text>
        <dbReference type="EC" id="2.7.13.3"/>
    </reaction>
</comment>
<dbReference type="Gene3D" id="2.130.10.10">
    <property type="entry name" value="YVTN repeat-like/Quinoprotein amine dehydrogenase"/>
    <property type="match status" value="5"/>
</dbReference>
<evidence type="ECO:0000313" key="9">
    <source>
        <dbReference type="Proteomes" id="UP001594351"/>
    </source>
</evidence>
<dbReference type="Pfam" id="PF07495">
    <property type="entry name" value="Y_Y_Y"/>
    <property type="match status" value="1"/>
</dbReference>
<evidence type="ECO:0000259" key="7">
    <source>
        <dbReference type="PROSITE" id="PS50125"/>
    </source>
</evidence>
<evidence type="ECO:0000259" key="6">
    <source>
        <dbReference type="PROSITE" id="PS50110"/>
    </source>
</evidence>
<proteinExistence type="predicted"/>
<sequence length="1542" mass="173804">MFAPPRLKVGDLCFPVLALVIFCSSIISSDLWAEKSTRIFERITIEQGLSQTTIYCILQDRRGFLWIGTEDGLNRYDGINFKVYKHDFENARSISHNAVMALYEDLSGVLWIGTYGGGLNKYIQTRDTFVRYQNDPDDGDSLANNFVHSIFEDSTGRLWIGTEQGLDEFKRAQNKFIHFQHDAENPDSLNHNLIQVISEDKAGTLWIGTVGGGLNKFDRDSGICVHFRNDPAEPDSLSHDDVWSLYHDEAGALWVGTGKGLNKFDSGKGIFEHYQSDPDEPGSLSNNSVYSILEDDTGVLWIGTYGGGLNKFNPENNTFTTYYHEPENESSLSHNQVWSIFEDRSGLLWIGTAGGLNKYDRKKGRFLTYRHDPGSPQSLSDSEVWSLHQDATGTLWIGTGDGLNSFNPRTETFVCYKNRPDDPKSLSKNLVLSIYEDRTGVLWIGTYLGGLNKLNRQTGKFKHYRHNPNEVQSLSHDTVWTIFEDSSDRLWLGTKKGLNKFDRERDIFEHYFAQPDDPNSLSHNAISVIYEDHEGVLWIGTEGGGLNKFVPKTETFVQFLHDPGNPESLSHNEILSIHEDEQRVLWVGTYGGGLNKFDRISETFSHYREKDGLPNDVIYGMLGDEAGNFWLSTNKGLSKFNPSKGTFKNFNLQDGLPSNEFNAGAYFKNNSGHMFFGSINGFISFDPASIKDNPHIPPIALIDFQLFNESVPVNAGSVLHKSITETKEITLSYDDNFFSFEFVALDFSIPEKNHYACQMEGFDKNWNYIKTRRYITYTNLDAGEYVFRVKGSNNDGLWNEEGTALKLTIAPPPWKTWWAYSLYVLLGLGIIAGYVHYNNKAQARALEQHRLELEQERLLTERLRQIDKLKDDFLANISHELRTPLNGIIGITESLFDGVAGQLGPQVKENLTMVIFSGKRLAGLVNEILDFTKLKNQTLELQRKPLDLRTLTDVILKLSKPLLVNKKVALRNNIPVDIPPVYGDENRLQQIMHNLVGNAVKFTDSGTVSVSARVDENHVAVSISDTGIGIPTDKIDSIFQSFIQVDTSIAREYGGAGLGLAITKQLVELHHGTISVASEPGQGSIFTFTLPISKEKIQIMKPVEAVSKVRAEEKAAVIKFSPQQDLKSGQYQILIVDDEPVNQKVLSNHLAFENYAISQVLTGQEALQIIESGQKFDMILLDIMMPKMSGYEVCQKIRQKYLPSELPIIMITAKNQVSDLVEGFSSGANDYLAKPFSKNELLARIRTQLNLMNINAASWKFVPHEFLRTLGRETILDVKLGDQVQNEMTILFSDIRDYTSLSETMTPKENFDFINSYLSKIGPIIRDHDGFVNQYYGDGIMALFYGRTAAAVRAAIKMQKQGQKYNSYRVSKGRLPITVGIGLHTGTLMLGVIGDRSRMDGSVVSDAVNSASRLEGLTKIYGVSIIISDSIFTKIKNKEQFFYRSLGRVQAKGKKKVLNVYEICDGDPDHILELKKKTKCDFDQGLNYYFERDFDNAALYFDKVLAVHEQDTATKLFLYRSTQLMIHGVPDNWQGIETMDIK</sequence>
<dbReference type="InterPro" id="IPR003594">
    <property type="entry name" value="HATPase_dom"/>
</dbReference>
<name>A0ABV6Z0V4_UNCC1</name>
<feature type="domain" description="Response regulatory" evidence="6">
    <location>
        <begin position="1132"/>
        <end position="1249"/>
    </location>
</feature>
<dbReference type="InterPro" id="IPR036097">
    <property type="entry name" value="HisK_dim/P_sf"/>
</dbReference>
<dbReference type="InterPro" id="IPR004358">
    <property type="entry name" value="Sig_transdc_His_kin-like_C"/>
</dbReference>
<dbReference type="InterPro" id="IPR003661">
    <property type="entry name" value="HisK_dim/P_dom"/>
</dbReference>
<dbReference type="InterPro" id="IPR001789">
    <property type="entry name" value="Sig_transdc_resp-reg_receiver"/>
</dbReference>
<dbReference type="SUPFAM" id="SSF55874">
    <property type="entry name" value="ATPase domain of HSP90 chaperone/DNA topoisomerase II/histidine kinase"/>
    <property type="match status" value="1"/>
</dbReference>
<dbReference type="Pfam" id="PF07494">
    <property type="entry name" value="Reg_prop"/>
    <property type="match status" value="11"/>
</dbReference>
<dbReference type="Gene3D" id="3.30.70.1230">
    <property type="entry name" value="Nucleotide cyclase"/>
    <property type="match status" value="1"/>
</dbReference>
<evidence type="ECO:0000256" key="2">
    <source>
        <dbReference type="ARBA" id="ARBA00012438"/>
    </source>
</evidence>
<dbReference type="EMBL" id="JBHPBY010000260">
    <property type="protein sequence ID" value="MFC1852062.1"/>
    <property type="molecule type" value="Genomic_DNA"/>
</dbReference>
<evidence type="ECO:0000256" key="3">
    <source>
        <dbReference type="ARBA" id="ARBA00022553"/>
    </source>
</evidence>
<dbReference type="InterPro" id="IPR001054">
    <property type="entry name" value="A/G_cyclase"/>
</dbReference>
<gene>
    <name evidence="8" type="ORF">ACFL27_17855</name>
</gene>
<dbReference type="InterPro" id="IPR011110">
    <property type="entry name" value="Reg_prop"/>
</dbReference>
<evidence type="ECO:0000256" key="1">
    <source>
        <dbReference type="ARBA" id="ARBA00000085"/>
    </source>
</evidence>
<evidence type="ECO:0000256" key="4">
    <source>
        <dbReference type="PROSITE-ProRule" id="PRU00169"/>
    </source>
</evidence>
<reference evidence="8 9" key="1">
    <citation type="submission" date="2024-09" db="EMBL/GenBank/DDBJ databases">
        <title>Laminarin stimulates single cell rates of sulfate reduction while oxygen inhibits transcriptomic activity in coastal marine sediment.</title>
        <authorList>
            <person name="Lindsay M."/>
            <person name="Orcutt B."/>
            <person name="Emerson D."/>
            <person name="Stepanauskas R."/>
            <person name="D'Angelo T."/>
        </authorList>
    </citation>
    <scope>NUCLEOTIDE SEQUENCE [LARGE SCALE GENOMIC DNA]</scope>
    <source>
        <strain evidence="8">SAG AM-311-K15</strain>
    </source>
</reference>
<dbReference type="Gene3D" id="3.40.50.2300">
    <property type="match status" value="1"/>
</dbReference>